<dbReference type="RefSeq" id="WP_156691267.1">
    <property type="nucleotide sequence ID" value="NZ_CP034279.1"/>
</dbReference>
<dbReference type="AlphaFoldDB" id="A0A6I6FIV5"/>
<evidence type="ECO:0000256" key="1">
    <source>
        <dbReference type="SAM" id="MobiDB-lite"/>
    </source>
</evidence>
<dbReference type="EMBL" id="CP034279">
    <property type="protein sequence ID" value="QGV77448.1"/>
    <property type="molecule type" value="Genomic_DNA"/>
</dbReference>
<dbReference type="Proteomes" id="UP000422572">
    <property type="component" value="Chromosome"/>
</dbReference>
<feature type="region of interest" description="Disordered" evidence="1">
    <location>
        <begin position="1"/>
        <end position="29"/>
    </location>
</feature>
<proteinExistence type="predicted"/>
<accession>A0A6I6FIV5</accession>
<name>A0A6I6FIV5_9ACTN</name>
<keyword evidence="2" id="KW-0812">Transmembrane</keyword>
<feature type="compositionally biased region" description="Basic and acidic residues" evidence="1">
    <location>
        <begin position="1"/>
        <end position="23"/>
    </location>
</feature>
<dbReference type="KEGG" id="sfic:EIZ62_03680"/>
<keyword evidence="4" id="KW-1185">Reference proteome</keyword>
<evidence type="ECO:0000313" key="3">
    <source>
        <dbReference type="EMBL" id="QGV77448.1"/>
    </source>
</evidence>
<gene>
    <name evidence="3" type="ORF">EIZ62_03680</name>
</gene>
<organism evidence="3 4">
    <name type="scientific">Streptomyces ficellus</name>
    <dbReference type="NCBI Taxonomy" id="1977088"/>
    <lineage>
        <taxon>Bacteria</taxon>
        <taxon>Bacillati</taxon>
        <taxon>Actinomycetota</taxon>
        <taxon>Actinomycetes</taxon>
        <taxon>Kitasatosporales</taxon>
        <taxon>Streptomycetaceae</taxon>
        <taxon>Streptomyces</taxon>
    </lineage>
</organism>
<keyword evidence="2" id="KW-0472">Membrane</keyword>
<evidence type="ECO:0000313" key="4">
    <source>
        <dbReference type="Proteomes" id="UP000422572"/>
    </source>
</evidence>
<feature type="transmembrane region" description="Helical" evidence="2">
    <location>
        <begin position="67"/>
        <end position="89"/>
    </location>
</feature>
<keyword evidence="2" id="KW-1133">Transmembrane helix</keyword>
<sequence>MSEGPDDHHAPYGPHEDPHAPARDDEDAPGRGRVLLMALLVPAVGAAGGAAGPLFRGASSAGGPLLVVTAVVGFLLCFALCSLSAIWLLDKASVAVTLVREGRDRRNDRRREPR</sequence>
<evidence type="ECO:0000256" key="2">
    <source>
        <dbReference type="SAM" id="Phobius"/>
    </source>
</evidence>
<reference evidence="3 4" key="1">
    <citation type="submission" date="2018-12" db="EMBL/GenBank/DDBJ databases">
        <title>Complete genome sequence of Streptomyces ficellus NRRL8067, the producer of ficellomycin, feldamycin and nojirimycin.</title>
        <authorList>
            <person name="Zhang H."/>
            <person name="Yue R."/>
            <person name="Liu Y."/>
            <person name="Li M."/>
            <person name="Mu H."/>
            <person name="Zhang J."/>
        </authorList>
    </citation>
    <scope>NUCLEOTIDE SEQUENCE [LARGE SCALE GENOMIC DNA]</scope>
    <source>
        <strain evidence="3 4">NRRL 8067</strain>
    </source>
</reference>
<feature type="transmembrane region" description="Helical" evidence="2">
    <location>
        <begin position="34"/>
        <end position="55"/>
    </location>
</feature>
<protein>
    <submittedName>
        <fullName evidence="3">Uncharacterized protein</fullName>
    </submittedName>
</protein>